<gene>
    <name evidence="10" type="ORF">N7456_003651</name>
</gene>
<name>A0A9W9FV18_9EURO</name>
<evidence type="ECO:0000313" key="10">
    <source>
        <dbReference type="EMBL" id="KAJ5106976.1"/>
    </source>
</evidence>
<feature type="compositionally biased region" description="Polar residues" evidence="8">
    <location>
        <begin position="119"/>
        <end position="146"/>
    </location>
</feature>
<dbReference type="GO" id="GO:0005634">
    <property type="term" value="C:nucleus"/>
    <property type="evidence" value="ECO:0007669"/>
    <property type="project" value="UniProtKB-SubCell"/>
</dbReference>
<dbReference type="SMART" id="SM00355">
    <property type="entry name" value="ZnF_C2H2"/>
    <property type="match status" value="2"/>
</dbReference>
<keyword evidence="5" id="KW-0862">Zinc</keyword>
<dbReference type="Proteomes" id="UP001149165">
    <property type="component" value="Unassembled WGS sequence"/>
</dbReference>
<feature type="domain" description="C2H2-type" evidence="9">
    <location>
        <begin position="59"/>
        <end position="88"/>
    </location>
</feature>
<keyword evidence="11" id="KW-1185">Reference proteome</keyword>
<sequence length="304" mass="33054">MPPYLDSQYHSVPATIMENHASPGTSRGSPQRNIPPSPASSTTGSEFKVSKAKKGKRVHACEYPGCVKVFTRAEHRRRHELSHKSKKTYVCTHDGCTKAFHRADYLAQHVARHDPDYTISKSPSMRSNSTSSAVSTHHSQAYSSKSPVLAGFQSPVTSTSSRTPSAADQQVLVCSSCFNCQGGQAHGSPHQSNNPLYNYPPSSTMGLFASQSSTTGGPAGLDSVIDQYLRSVLRPEAFLPTQSQEQLSSSFWGSNIDPNLPSMNSSTFQPPTSYPWTSGAESMPSHVQTAHQMPQNLPRQERDS</sequence>
<evidence type="ECO:0000256" key="6">
    <source>
        <dbReference type="ARBA" id="ARBA00023242"/>
    </source>
</evidence>
<evidence type="ECO:0000256" key="1">
    <source>
        <dbReference type="ARBA" id="ARBA00004123"/>
    </source>
</evidence>
<dbReference type="GO" id="GO:0000981">
    <property type="term" value="F:DNA-binding transcription factor activity, RNA polymerase II-specific"/>
    <property type="evidence" value="ECO:0007669"/>
    <property type="project" value="InterPro"/>
</dbReference>
<feature type="domain" description="C2H2-type" evidence="9">
    <location>
        <begin position="89"/>
        <end position="118"/>
    </location>
</feature>
<feature type="compositionally biased region" description="Polar residues" evidence="8">
    <location>
        <begin position="22"/>
        <end position="32"/>
    </location>
</feature>
<dbReference type="InterPro" id="IPR051059">
    <property type="entry name" value="VerF-like"/>
</dbReference>
<feature type="region of interest" description="Disordered" evidence="8">
    <location>
        <begin position="117"/>
        <end position="146"/>
    </location>
</feature>
<comment type="caution">
    <text evidence="10">The sequence shown here is derived from an EMBL/GenBank/DDBJ whole genome shotgun (WGS) entry which is preliminary data.</text>
</comment>
<dbReference type="SUPFAM" id="SSF57667">
    <property type="entry name" value="beta-beta-alpha zinc fingers"/>
    <property type="match status" value="1"/>
</dbReference>
<protein>
    <submittedName>
        <fullName evidence="10">Zinc finger C2H2</fullName>
    </submittedName>
</protein>
<dbReference type="GO" id="GO:0000978">
    <property type="term" value="F:RNA polymerase II cis-regulatory region sequence-specific DNA binding"/>
    <property type="evidence" value="ECO:0007669"/>
    <property type="project" value="InterPro"/>
</dbReference>
<feature type="region of interest" description="Disordered" evidence="8">
    <location>
        <begin position="18"/>
        <end position="54"/>
    </location>
</feature>
<evidence type="ECO:0000256" key="8">
    <source>
        <dbReference type="SAM" id="MobiDB-lite"/>
    </source>
</evidence>
<dbReference type="PANTHER" id="PTHR40626:SF11">
    <property type="entry name" value="ZINC FINGER PROTEIN YPR022C"/>
    <property type="match status" value="1"/>
</dbReference>
<feature type="compositionally biased region" description="Polar residues" evidence="8">
    <location>
        <begin position="262"/>
        <end position="298"/>
    </location>
</feature>
<dbReference type="PROSITE" id="PS00028">
    <property type="entry name" value="ZINC_FINGER_C2H2_1"/>
    <property type="match status" value="2"/>
</dbReference>
<dbReference type="Gene3D" id="3.30.160.60">
    <property type="entry name" value="Classic Zinc Finger"/>
    <property type="match status" value="2"/>
</dbReference>
<evidence type="ECO:0000256" key="5">
    <source>
        <dbReference type="ARBA" id="ARBA00022833"/>
    </source>
</evidence>
<keyword evidence="6" id="KW-0539">Nucleus</keyword>
<reference evidence="10" key="2">
    <citation type="journal article" date="2023" name="IMA Fungus">
        <title>Comparative genomic study of the Penicillium genus elucidates a diverse pangenome and 15 lateral gene transfer events.</title>
        <authorList>
            <person name="Petersen C."/>
            <person name="Sorensen T."/>
            <person name="Nielsen M.R."/>
            <person name="Sondergaard T.E."/>
            <person name="Sorensen J.L."/>
            <person name="Fitzpatrick D.A."/>
            <person name="Frisvad J.C."/>
            <person name="Nielsen K.L."/>
        </authorList>
    </citation>
    <scope>NUCLEOTIDE SEQUENCE</scope>
    <source>
        <strain evidence="10">IBT 30069</strain>
    </source>
</reference>
<evidence type="ECO:0000313" key="11">
    <source>
        <dbReference type="Proteomes" id="UP001149165"/>
    </source>
</evidence>
<dbReference type="AlphaFoldDB" id="A0A9W9FV18"/>
<proteinExistence type="predicted"/>
<dbReference type="GO" id="GO:0008270">
    <property type="term" value="F:zinc ion binding"/>
    <property type="evidence" value="ECO:0007669"/>
    <property type="project" value="UniProtKB-KW"/>
</dbReference>
<organism evidence="10 11">
    <name type="scientific">Penicillium angulare</name>
    <dbReference type="NCBI Taxonomy" id="116970"/>
    <lineage>
        <taxon>Eukaryota</taxon>
        <taxon>Fungi</taxon>
        <taxon>Dikarya</taxon>
        <taxon>Ascomycota</taxon>
        <taxon>Pezizomycotina</taxon>
        <taxon>Eurotiomycetes</taxon>
        <taxon>Eurotiomycetidae</taxon>
        <taxon>Eurotiales</taxon>
        <taxon>Aspergillaceae</taxon>
        <taxon>Penicillium</taxon>
    </lineage>
</organism>
<keyword evidence="2" id="KW-0479">Metal-binding</keyword>
<evidence type="ECO:0000256" key="2">
    <source>
        <dbReference type="ARBA" id="ARBA00022723"/>
    </source>
</evidence>
<evidence type="ECO:0000256" key="7">
    <source>
        <dbReference type="PROSITE-ProRule" id="PRU00042"/>
    </source>
</evidence>
<keyword evidence="4 7" id="KW-0863">Zinc-finger</keyword>
<evidence type="ECO:0000256" key="3">
    <source>
        <dbReference type="ARBA" id="ARBA00022737"/>
    </source>
</evidence>
<evidence type="ECO:0000256" key="4">
    <source>
        <dbReference type="ARBA" id="ARBA00022771"/>
    </source>
</evidence>
<feature type="region of interest" description="Disordered" evidence="8">
    <location>
        <begin position="262"/>
        <end position="304"/>
    </location>
</feature>
<dbReference type="PROSITE" id="PS50157">
    <property type="entry name" value="ZINC_FINGER_C2H2_2"/>
    <property type="match status" value="2"/>
</dbReference>
<accession>A0A9W9FV18</accession>
<dbReference type="InterPro" id="IPR013087">
    <property type="entry name" value="Znf_C2H2_type"/>
</dbReference>
<keyword evidence="3" id="KW-0677">Repeat</keyword>
<reference evidence="10" key="1">
    <citation type="submission" date="2022-11" db="EMBL/GenBank/DDBJ databases">
        <authorList>
            <person name="Petersen C."/>
        </authorList>
    </citation>
    <scope>NUCLEOTIDE SEQUENCE</scope>
    <source>
        <strain evidence="10">IBT 30069</strain>
    </source>
</reference>
<dbReference type="PANTHER" id="PTHR40626">
    <property type="entry name" value="MIP31509P"/>
    <property type="match status" value="1"/>
</dbReference>
<dbReference type="InterPro" id="IPR036236">
    <property type="entry name" value="Znf_C2H2_sf"/>
</dbReference>
<comment type="subcellular location">
    <subcellularLocation>
        <location evidence="1">Nucleus</location>
    </subcellularLocation>
</comment>
<evidence type="ECO:0000259" key="9">
    <source>
        <dbReference type="PROSITE" id="PS50157"/>
    </source>
</evidence>
<dbReference type="OrthoDB" id="6077919at2759"/>
<dbReference type="GO" id="GO:0000785">
    <property type="term" value="C:chromatin"/>
    <property type="evidence" value="ECO:0007669"/>
    <property type="project" value="TreeGrafter"/>
</dbReference>
<dbReference type="EMBL" id="JAPQKH010000003">
    <property type="protein sequence ID" value="KAJ5106976.1"/>
    <property type="molecule type" value="Genomic_DNA"/>
</dbReference>